<dbReference type="InterPro" id="IPR029787">
    <property type="entry name" value="Nucleotide_cyclase"/>
</dbReference>
<proteinExistence type="predicted"/>
<dbReference type="EC" id="2.7.7.65" evidence="1"/>
<comment type="catalytic activity">
    <reaction evidence="2">
        <text>2 GTP = 3',3'-c-di-GMP + 2 diphosphate</text>
        <dbReference type="Rhea" id="RHEA:24898"/>
        <dbReference type="ChEBI" id="CHEBI:33019"/>
        <dbReference type="ChEBI" id="CHEBI:37565"/>
        <dbReference type="ChEBI" id="CHEBI:58805"/>
        <dbReference type="EC" id="2.7.7.65"/>
    </reaction>
</comment>
<evidence type="ECO:0000313" key="5">
    <source>
        <dbReference type="Proteomes" id="UP001317705"/>
    </source>
</evidence>
<accession>A0ABM8EGY9</accession>
<dbReference type="PANTHER" id="PTHR45138:SF9">
    <property type="entry name" value="DIGUANYLATE CYCLASE DGCM-RELATED"/>
    <property type="match status" value="1"/>
</dbReference>
<dbReference type="CDD" id="cd01949">
    <property type="entry name" value="GGDEF"/>
    <property type="match status" value="1"/>
</dbReference>
<dbReference type="SUPFAM" id="SSF55073">
    <property type="entry name" value="Nucleotide cyclase"/>
    <property type="match status" value="1"/>
</dbReference>
<dbReference type="Proteomes" id="UP001317705">
    <property type="component" value="Chromosome"/>
</dbReference>
<gene>
    <name evidence="4" type="ORF">GURASL_06120</name>
</gene>
<dbReference type="RefSeq" id="WP_282001705.1">
    <property type="nucleotide sequence ID" value="NZ_AP027151.1"/>
</dbReference>
<sequence>MAGDILDEIIETCLSLEKKAGDIFRIFAGHAGNDEERCFWETVAGETRHHSDLLDRVREAGGAGVSSLVVYKPHETREELEMIGKSIDDYLEQYQAAPDPAAACLLGFRLQLYLLHPSFASLCRMMRDVTGEAMDANCYGAYLRRFIDGVAGCCPMTPEIELLGEALFRLWSESRQLAAQSHIDALTGVLTRAGFFRAISSFAHAAQRSGSTVAIMLIDIDYFKLISENYGHQTGDRLLQVVADTIVSHLRRSDIVGRFNGDEFIVYLSPVEPGALQEVAEKLRLSIAEASARLVSVTVSIGIAFGTLGAEVDKGVEDLVRRADECQMQAKYTGKNKVVMK</sequence>
<evidence type="ECO:0000256" key="1">
    <source>
        <dbReference type="ARBA" id="ARBA00012528"/>
    </source>
</evidence>
<dbReference type="InterPro" id="IPR012347">
    <property type="entry name" value="Ferritin-like"/>
</dbReference>
<reference evidence="4 5" key="1">
    <citation type="submission" date="2022-12" db="EMBL/GenBank/DDBJ databases">
        <title>Polyphasic characterization of Geotalea uranireducens NIT-SL11 newly isolated from a complex of sewage sludge and microbially reduced graphene oxide.</title>
        <authorList>
            <person name="Xie L."/>
            <person name="Yoshida N."/>
            <person name="Meng L."/>
        </authorList>
    </citation>
    <scope>NUCLEOTIDE SEQUENCE [LARGE SCALE GENOMIC DNA]</scope>
    <source>
        <strain evidence="4 5">NIT-SL11</strain>
    </source>
</reference>
<dbReference type="SUPFAM" id="SSF47240">
    <property type="entry name" value="Ferritin-like"/>
    <property type="match status" value="1"/>
</dbReference>
<dbReference type="Gene3D" id="3.30.70.270">
    <property type="match status" value="1"/>
</dbReference>
<organism evidence="4 5">
    <name type="scientific">Geotalea uraniireducens</name>
    <dbReference type="NCBI Taxonomy" id="351604"/>
    <lineage>
        <taxon>Bacteria</taxon>
        <taxon>Pseudomonadati</taxon>
        <taxon>Thermodesulfobacteriota</taxon>
        <taxon>Desulfuromonadia</taxon>
        <taxon>Geobacterales</taxon>
        <taxon>Geobacteraceae</taxon>
        <taxon>Geotalea</taxon>
    </lineage>
</organism>
<feature type="domain" description="GGDEF" evidence="3">
    <location>
        <begin position="211"/>
        <end position="341"/>
    </location>
</feature>
<dbReference type="PROSITE" id="PS50887">
    <property type="entry name" value="GGDEF"/>
    <property type="match status" value="1"/>
</dbReference>
<dbReference type="SMART" id="SM00267">
    <property type="entry name" value="GGDEF"/>
    <property type="match status" value="1"/>
</dbReference>
<dbReference type="InterPro" id="IPR050469">
    <property type="entry name" value="Diguanylate_Cyclase"/>
</dbReference>
<dbReference type="InterPro" id="IPR043128">
    <property type="entry name" value="Rev_trsase/Diguanyl_cyclase"/>
</dbReference>
<dbReference type="PANTHER" id="PTHR45138">
    <property type="entry name" value="REGULATORY COMPONENTS OF SENSORY TRANSDUCTION SYSTEM"/>
    <property type="match status" value="1"/>
</dbReference>
<evidence type="ECO:0000256" key="2">
    <source>
        <dbReference type="ARBA" id="ARBA00034247"/>
    </source>
</evidence>
<evidence type="ECO:0000259" key="3">
    <source>
        <dbReference type="PROSITE" id="PS50887"/>
    </source>
</evidence>
<dbReference type="NCBIfam" id="TIGR00254">
    <property type="entry name" value="GGDEF"/>
    <property type="match status" value="1"/>
</dbReference>
<dbReference type="EMBL" id="AP027151">
    <property type="protein sequence ID" value="BDV41689.1"/>
    <property type="molecule type" value="Genomic_DNA"/>
</dbReference>
<keyword evidence="5" id="KW-1185">Reference proteome</keyword>
<dbReference type="Gene3D" id="1.20.1260.10">
    <property type="match status" value="1"/>
</dbReference>
<dbReference type="Pfam" id="PF00990">
    <property type="entry name" value="GGDEF"/>
    <property type="match status" value="1"/>
</dbReference>
<dbReference type="InterPro" id="IPR000160">
    <property type="entry name" value="GGDEF_dom"/>
</dbReference>
<name>A0ABM8EGY9_9BACT</name>
<dbReference type="InterPro" id="IPR009078">
    <property type="entry name" value="Ferritin-like_SF"/>
</dbReference>
<protein>
    <recommendedName>
        <fullName evidence="1">diguanylate cyclase</fullName>
        <ecNumber evidence="1">2.7.7.65</ecNumber>
    </recommendedName>
</protein>
<evidence type="ECO:0000313" key="4">
    <source>
        <dbReference type="EMBL" id="BDV41689.1"/>
    </source>
</evidence>